<dbReference type="SUPFAM" id="SSF57850">
    <property type="entry name" value="RING/U-box"/>
    <property type="match status" value="1"/>
</dbReference>
<feature type="domain" description="WWE" evidence="14">
    <location>
        <begin position="79"/>
        <end position="155"/>
    </location>
</feature>
<comment type="domain">
    <text evidence="12">The WWE domain mediates non-covalent poly(ADP-ribose)-binding.</text>
</comment>
<dbReference type="GO" id="GO:0051865">
    <property type="term" value="P:protein autoubiquitination"/>
    <property type="evidence" value="ECO:0007669"/>
    <property type="project" value="UniProtKB-UniRule"/>
</dbReference>
<dbReference type="EC" id="2.3.2.27" evidence="12"/>
<evidence type="ECO:0000256" key="3">
    <source>
        <dbReference type="ARBA" id="ARBA00004906"/>
    </source>
</evidence>
<feature type="domain" description="RING-type" evidence="13">
    <location>
        <begin position="12"/>
        <end position="50"/>
    </location>
</feature>
<dbReference type="GO" id="GO:0006511">
    <property type="term" value="P:ubiquitin-dependent protein catabolic process"/>
    <property type="evidence" value="ECO:0007669"/>
    <property type="project" value="UniProtKB-UniRule"/>
</dbReference>
<comment type="pathway">
    <text evidence="3 12">Protein modification; protein ubiquitination.</text>
</comment>
<dbReference type="InterPro" id="IPR037197">
    <property type="entry name" value="WWE_dom_sf"/>
</dbReference>
<dbReference type="KEGG" id="hmg:100208960"/>
<dbReference type="PROSITE" id="PS50918">
    <property type="entry name" value="WWE"/>
    <property type="match status" value="1"/>
</dbReference>
<proteinExistence type="evidence at transcript level"/>
<dbReference type="EMBL" id="HAAD01000839">
    <property type="protein sequence ID" value="CDG67071.1"/>
    <property type="molecule type" value="mRNA"/>
</dbReference>
<dbReference type="InterPro" id="IPR018123">
    <property type="entry name" value="WWE-dom_subgr"/>
</dbReference>
<dbReference type="InterPro" id="IPR001841">
    <property type="entry name" value="Znf_RING"/>
</dbReference>
<dbReference type="OrthoDB" id="10065815at2759"/>
<evidence type="ECO:0000313" key="15">
    <source>
        <dbReference type="EMBL" id="CDG67071.1"/>
    </source>
</evidence>
<evidence type="ECO:0000256" key="11">
    <source>
        <dbReference type="PROSITE-ProRule" id="PRU00175"/>
    </source>
</evidence>
<keyword evidence="10 12" id="KW-0862">Zinc</keyword>
<dbReference type="PROSITE" id="PS00518">
    <property type="entry name" value="ZF_RING_1"/>
    <property type="match status" value="1"/>
</dbReference>
<dbReference type="GO" id="GO:0061630">
    <property type="term" value="F:ubiquitin protein ligase activity"/>
    <property type="evidence" value="ECO:0007669"/>
    <property type="project" value="UniProtKB-UniRule"/>
</dbReference>
<dbReference type="Pfam" id="PF13920">
    <property type="entry name" value="zf-C3HC4_3"/>
    <property type="match status" value="1"/>
</dbReference>
<organism evidence="15">
    <name type="scientific">Hydra vulgaris</name>
    <name type="common">Hydra</name>
    <name type="synonym">Hydra attenuata</name>
    <dbReference type="NCBI Taxonomy" id="6087"/>
    <lineage>
        <taxon>Eukaryota</taxon>
        <taxon>Metazoa</taxon>
        <taxon>Cnidaria</taxon>
        <taxon>Hydrozoa</taxon>
        <taxon>Hydroidolina</taxon>
        <taxon>Anthoathecata</taxon>
        <taxon>Aplanulata</taxon>
        <taxon>Hydridae</taxon>
        <taxon>Hydra</taxon>
    </lineage>
</organism>
<protein>
    <recommendedName>
        <fullName evidence="12">E3 ubiquitin-protein ligase</fullName>
        <ecNumber evidence="12">2.3.2.27</ecNumber>
    </recommendedName>
</protein>
<evidence type="ECO:0000256" key="1">
    <source>
        <dbReference type="ARBA" id="ARBA00000900"/>
    </source>
</evidence>
<evidence type="ECO:0000256" key="8">
    <source>
        <dbReference type="ARBA" id="ARBA00022771"/>
    </source>
</evidence>
<dbReference type="GO" id="GO:0016055">
    <property type="term" value="P:Wnt signaling pathway"/>
    <property type="evidence" value="ECO:0007669"/>
    <property type="project" value="UniProtKB-KW"/>
</dbReference>
<sequence length="239" mass="27402">MTYCWVDSNPDCAVCLQQCLQPVQLPCKHIFCFLCLKGFAYRSKRCALCRSVIELEYFNNPIIIKVREKEDVSSSTSNKVSVNLSTPSITYNWFYEGRNGWWQYDERASLILEKAFSNSKKNCEILIAGFLYVVDFERMVQYRKDNLARLRKVKRDSDSTDLKGVAGIKLPKEIENKPDSKNVINKKELLTNTSDNQLNNNQETLATERPFINLASDLSQNSSGVNEVLYGIQQVALKD</sequence>
<evidence type="ECO:0000256" key="9">
    <source>
        <dbReference type="ARBA" id="ARBA00022786"/>
    </source>
</evidence>
<evidence type="ECO:0000256" key="7">
    <source>
        <dbReference type="ARBA" id="ARBA00022723"/>
    </source>
</evidence>
<keyword evidence="4 12" id="KW-0963">Cytoplasm</keyword>
<gene>
    <name evidence="15" type="primary">RNF146</name>
</gene>
<keyword evidence="8 11" id="KW-0863">Zinc-finger</keyword>
<dbReference type="GO" id="GO:0005634">
    <property type="term" value="C:nucleus"/>
    <property type="evidence" value="ECO:0007669"/>
    <property type="project" value="TreeGrafter"/>
</dbReference>
<comment type="PTM">
    <text evidence="12">Ubiquitinated; autoubiquitinated.</text>
</comment>
<evidence type="ECO:0000259" key="13">
    <source>
        <dbReference type="PROSITE" id="PS50089"/>
    </source>
</evidence>
<dbReference type="InterPro" id="IPR033509">
    <property type="entry name" value="RNF146"/>
</dbReference>
<name>T2M4V6_HYDVU</name>
<comment type="subcellular location">
    <subcellularLocation>
        <location evidence="2 12">Cytoplasm</location>
        <location evidence="2 12">Cytosol</location>
    </subcellularLocation>
</comment>
<dbReference type="PANTHER" id="PTHR13417:SF2">
    <property type="entry name" value="E3 UBIQUITIN-PROTEIN LIGASE RNF146"/>
    <property type="match status" value="1"/>
</dbReference>
<dbReference type="InterPro" id="IPR004170">
    <property type="entry name" value="WWE_dom"/>
</dbReference>
<keyword evidence="5 12" id="KW-0808">Transferase</keyword>
<dbReference type="InterPro" id="IPR013083">
    <property type="entry name" value="Znf_RING/FYVE/PHD"/>
</dbReference>
<comment type="function">
    <text evidence="12">E3 ubiquitin-protein ligase that specifically binds poly-ADP-ribosylated proteins and mediates their ubiquitination and subsequent degradation.</text>
</comment>
<evidence type="ECO:0000259" key="14">
    <source>
        <dbReference type="PROSITE" id="PS50918"/>
    </source>
</evidence>
<dbReference type="Pfam" id="PF02825">
    <property type="entry name" value="WWE"/>
    <property type="match status" value="1"/>
</dbReference>
<dbReference type="SMART" id="SM00184">
    <property type="entry name" value="RING"/>
    <property type="match status" value="1"/>
</dbReference>
<dbReference type="InterPro" id="IPR044110">
    <property type="entry name" value="RING-HC_RNF146"/>
</dbReference>
<dbReference type="AlphaFoldDB" id="T2M4V6"/>
<evidence type="ECO:0000256" key="2">
    <source>
        <dbReference type="ARBA" id="ARBA00004514"/>
    </source>
</evidence>
<dbReference type="SMART" id="SM00678">
    <property type="entry name" value="WWE"/>
    <property type="match status" value="1"/>
</dbReference>
<dbReference type="FunFam" id="3.30.720.50:FF:000003">
    <property type="entry name" value="E3 ubiquitin-protein ligase RNF146"/>
    <property type="match status" value="1"/>
</dbReference>
<dbReference type="GO" id="GO:0008270">
    <property type="term" value="F:zinc ion binding"/>
    <property type="evidence" value="ECO:0007669"/>
    <property type="project" value="UniProtKB-UniRule"/>
</dbReference>
<comment type="catalytic activity">
    <reaction evidence="1 12">
        <text>S-ubiquitinyl-[E2 ubiquitin-conjugating enzyme]-L-cysteine + [acceptor protein]-L-lysine = [E2 ubiquitin-conjugating enzyme]-L-cysteine + N(6)-ubiquitinyl-[acceptor protein]-L-lysine.</text>
        <dbReference type="EC" id="2.3.2.27"/>
    </reaction>
</comment>
<accession>T2M4V6</accession>
<evidence type="ECO:0000256" key="5">
    <source>
        <dbReference type="ARBA" id="ARBA00022679"/>
    </source>
</evidence>
<dbReference type="InterPro" id="IPR017907">
    <property type="entry name" value="Znf_RING_CS"/>
</dbReference>
<reference evidence="15" key="1">
    <citation type="journal article" date="2013" name="Genome Biol. Evol.">
        <title>Punctuated emergences of genetic and phenotypic innovations in eumetazoan, bilaterian, euteleostome, and hominidae ancestors.</title>
        <authorList>
            <person name="Wenger Y."/>
            <person name="Galliot B."/>
        </authorList>
    </citation>
    <scope>NUCLEOTIDE SEQUENCE</scope>
    <source>
        <tissue evidence="15">Whole animals</tissue>
    </source>
</reference>
<dbReference type="SUPFAM" id="SSF117839">
    <property type="entry name" value="WWE domain"/>
    <property type="match status" value="1"/>
</dbReference>
<evidence type="ECO:0000256" key="6">
    <source>
        <dbReference type="ARBA" id="ARBA00022687"/>
    </source>
</evidence>
<evidence type="ECO:0000256" key="4">
    <source>
        <dbReference type="ARBA" id="ARBA00022490"/>
    </source>
</evidence>
<dbReference type="UniPathway" id="UPA00143"/>
<dbReference type="OMA" id="TEVTICG"/>
<dbReference type="GO" id="GO:0005829">
    <property type="term" value="C:cytosol"/>
    <property type="evidence" value="ECO:0007669"/>
    <property type="project" value="UniProtKB-SubCell"/>
</dbReference>
<keyword evidence="9 12" id="KW-0833">Ubl conjugation pathway</keyword>
<dbReference type="Gene3D" id="3.30.40.10">
    <property type="entry name" value="Zinc/RING finger domain, C3HC4 (zinc finger)"/>
    <property type="match status" value="1"/>
</dbReference>
<keyword evidence="6" id="KW-0879">Wnt signaling pathway</keyword>
<dbReference type="Gene3D" id="3.30.720.50">
    <property type="match status" value="1"/>
</dbReference>
<evidence type="ECO:0000256" key="12">
    <source>
        <dbReference type="RuleBase" id="RU367115"/>
    </source>
</evidence>
<dbReference type="CDD" id="cd16546">
    <property type="entry name" value="RING-HC_RNF146"/>
    <property type="match status" value="1"/>
</dbReference>
<evidence type="ECO:0000256" key="10">
    <source>
        <dbReference type="ARBA" id="ARBA00022833"/>
    </source>
</evidence>
<dbReference type="PANTHER" id="PTHR13417">
    <property type="entry name" value="E3 UBIQUITIN-PROTEIN LIGASE RNF146"/>
    <property type="match status" value="1"/>
</dbReference>
<dbReference type="GO" id="GO:0072572">
    <property type="term" value="F:poly-ADP-D-ribose binding"/>
    <property type="evidence" value="ECO:0007669"/>
    <property type="project" value="UniProtKB-UniRule"/>
</dbReference>
<keyword evidence="7 12" id="KW-0479">Metal-binding</keyword>
<dbReference type="PROSITE" id="PS50089">
    <property type="entry name" value="ZF_RING_2"/>
    <property type="match status" value="1"/>
</dbReference>